<evidence type="ECO:0000256" key="4">
    <source>
        <dbReference type="ARBA" id="ARBA00022989"/>
    </source>
</evidence>
<keyword evidence="3 6" id="KW-0812">Transmembrane</keyword>
<evidence type="ECO:0000256" key="5">
    <source>
        <dbReference type="ARBA" id="ARBA00023136"/>
    </source>
</evidence>
<comment type="similarity">
    <text evidence="2">Belongs to the L6 tetraspanin family.</text>
</comment>
<dbReference type="Proteomes" id="UP001558613">
    <property type="component" value="Unassembled WGS sequence"/>
</dbReference>
<dbReference type="InterPro" id="IPR008661">
    <property type="entry name" value="L6_membrane"/>
</dbReference>
<reference evidence="7 8" key="1">
    <citation type="submission" date="2023-09" db="EMBL/GenBank/DDBJ databases">
        <authorList>
            <person name="Wang M."/>
        </authorList>
    </citation>
    <scope>NUCLEOTIDE SEQUENCE [LARGE SCALE GENOMIC DNA]</scope>
    <source>
        <strain evidence="7">GT-2023</strain>
        <tissue evidence="7">Liver</tissue>
    </source>
</reference>
<organism evidence="7 8">
    <name type="scientific">Cirrhinus molitorella</name>
    <name type="common">mud carp</name>
    <dbReference type="NCBI Taxonomy" id="172907"/>
    <lineage>
        <taxon>Eukaryota</taxon>
        <taxon>Metazoa</taxon>
        <taxon>Chordata</taxon>
        <taxon>Craniata</taxon>
        <taxon>Vertebrata</taxon>
        <taxon>Euteleostomi</taxon>
        <taxon>Actinopterygii</taxon>
        <taxon>Neopterygii</taxon>
        <taxon>Teleostei</taxon>
        <taxon>Ostariophysi</taxon>
        <taxon>Cypriniformes</taxon>
        <taxon>Cyprinidae</taxon>
        <taxon>Labeoninae</taxon>
        <taxon>Labeonini</taxon>
        <taxon>Cirrhinus</taxon>
    </lineage>
</organism>
<sequence length="284" mass="30783">MGGVFGGGLFMMCPSCSAIRAGGKGCCGAGCCGNRCRMLSSVFSSVFGVVGSAYCACVAIAALAVGPKCQVDDTNWEYPFEDRKGNSSYLVDKTTWSECLFPENVVLWHIVLFCIILGLSLIQIILCVIQVVNGCVGCLCGDCRDNKSDEGGLKCSSSELQNSSSPTFSLQMSKLEKEEGGAKQEKQYVRFKRTTAPPADMGVKMLQCFPFYRRCKERCKRQCPPETAIASEEVKPRLCSTTSWGSEGDSGSSLSCPQAYFSHKARLSLRHQMDSNINAVDATY</sequence>
<evidence type="ECO:0000256" key="6">
    <source>
        <dbReference type="SAM" id="Phobius"/>
    </source>
</evidence>
<evidence type="ECO:0008006" key="9">
    <source>
        <dbReference type="Google" id="ProtNLM"/>
    </source>
</evidence>
<dbReference type="Pfam" id="PF05805">
    <property type="entry name" value="L6_membrane"/>
    <property type="match status" value="1"/>
</dbReference>
<gene>
    <name evidence="7" type="ORF">QQF64_030670</name>
</gene>
<feature type="transmembrane region" description="Helical" evidence="6">
    <location>
        <begin position="42"/>
        <end position="65"/>
    </location>
</feature>
<dbReference type="EMBL" id="JAYMGO010000007">
    <property type="protein sequence ID" value="KAL1271654.1"/>
    <property type="molecule type" value="Genomic_DNA"/>
</dbReference>
<evidence type="ECO:0000256" key="3">
    <source>
        <dbReference type="ARBA" id="ARBA00022692"/>
    </source>
</evidence>
<accession>A0ABR3N414</accession>
<protein>
    <recommendedName>
        <fullName evidence="9">Transmembrane 4 L six family member 5</fullName>
    </recommendedName>
</protein>
<keyword evidence="4 6" id="KW-1133">Transmembrane helix</keyword>
<feature type="transmembrane region" description="Helical" evidence="6">
    <location>
        <begin position="106"/>
        <end position="129"/>
    </location>
</feature>
<keyword evidence="5 6" id="KW-0472">Membrane</keyword>
<evidence type="ECO:0000256" key="1">
    <source>
        <dbReference type="ARBA" id="ARBA00004141"/>
    </source>
</evidence>
<comment type="subcellular location">
    <subcellularLocation>
        <location evidence="1">Membrane</location>
        <topology evidence="1">Multi-pass membrane protein</topology>
    </subcellularLocation>
</comment>
<evidence type="ECO:0000313" key="8">
    <source>
        <dbReference type="Proteomes" id="UP001558613"/>
    </source>
</evidence>
<dbReference type="PANTHER" id="PTHR14198:SF4">
    <property type="entry name" value="TRANSMEMBRANE 4 L6 FAMILY MEMBER 5"/>
    <property type="match status" value="1"/>
</dbReference>
<dbReference type="PANTHER" id="PTHR14198">
    <property type="entry name" value="TRANSMEMBRANE 4 L6 FAMILY MEMBER 1-RELATED"/>
    <property type="match status" value="1"/>
</dbReference>
<keyword evidence="8" id="KW-1185">Reference proteome</keyword>
<evidence type="ECO:0000256" key="2">
    <source>
        <dbReference type="ARBA" id="ARBA00006193"/>
    </source>
</evidence>
<proteinExistence type="inferred from homology"/>
<evidence type="ECO:0000313" key="7">
    <source>
        <dbReference type="EMBL" id="KAL1271654.1"/>
    </source>
</evidence>
<name>A0ABR3N414_9TELE</name>
<comment type="caution">
    <text evidence="7">The sequence shown here is derived from an EMBL/GenBank/DDBJ whole genome shotgun (WGS) entry which is preliminary data.</text>
</comment>